<dbReference type="Pfam" id="PF04237">
    <property type="entry name" value="YjbR"/>
    <property type="match status" value="1"/>
</dbReference>
<dbReference type="SUPFAM" id="SSF142906">
    <property type="entry name" value="YjbR-like"/>
    <property type="match status" value="1"/>
</dbReference>
<dbReference type="InterPro" id="IPR058532">
    <property type="entry name" value="YjbR/MT2646/Rv2570-like"/>
</dbReference>
<dbReference type="AlphaFoldDB" id="A0A4V3AM69"/>
<gene>
    <name evidence="1" type="ORF">E2F48_11205</name>
</gene>
<dbReference type="EMBL" id="SMTK01000003">
    <property type="protein sequence ID" value="TDK25789.1"/>
    <property type="molecule type" value="Genomic_DNA"/>
</dbReference>
<keyword evidence="1" id="KW-0238">DNA-binding</keyword>
<proteinExistence type="predicted"/>
<evidence type="ECO:0000313" key="2">
    <source>
        <dbReference type="Proteomes" id="UP000295411"/>
    </source>
</evidence>
<keyword evidence="2" id="KW-1185">Reference proteome</keyword>
<comment type="caution">
    <text evidence="1">The sequence shown here is derived from an EMBL/GenBank/DDBJ whole genome shotgun (WGS) entry which is preliminary data.</text>
</comment>
<dbReference type="GO" id="GO:0003677">
    <property type="term" value="F:DNA binding"/>
    <property type="evidence" value="ECO:0007669"/>
    <property type="project" value="UniProtKB-KW"/>
</dbReference>
<organism evidence="1 2">
    <name type="scientific">Arthrobacter crusticola</name>
    <dbReference type="NCBI Taxonomy" id="2547960"/>
    <lineage>
        <taxon>Bacteria</taxon>
        <taxon>Bacillati</taxon>
        <taxon>Actinomycetota</taxon>
        <taxon>Actinomycetes</taxon>
        <taxon>Micrococcales</taxon>
        <taxon>Micrococcaceae</taxon>
        <taxon>Arthrobacter</taxon>
    </lineage>
</organism>
<dbReference type="InterPro" id="IPR038056">
    <property type="entry name" value="YjbR-like_sf"/>
</dbReference>
<dbReference type="RefSeq" id="WP_133404021.1">
    <property type="nucleotide sequence ID" value="NZ_SMTK01000003.1"/>
</dbReference>
<name>A0A4V3AM69_9MICC</name>
<sequence>MATEDDVRRKCLSLPGVTERSSWNQPAWFARTLIARMWAEGVLTVKTQERDALLAADPDTYYITPHHRRSPELVLVRLARVDVPELEELLEESYRIGGGSRS</sequence>
<reference evidence="1 2" key="1">
    <citation type="submission" date="2019-03" db="EMBL/GenBank/DDBJ databases">
        <title>Arthrobacter sp. nov., an bacterium isolated from biocrust in Mu Us Desert.</title>
        <authorList>
            <person name="Lixiong L."/>
        </authorList>
    </citation>
    <scope>NUCLEOTIDE SEQUENCE [LARGE SCALE GENOMIC DNA]</scope>
    <source>
        <strain evidence="1 2">SLN-3</strain>
    </source>
</reference>
<protein>
    <submittedName>
        <fullName evidence="1">MmcQ/YjbR family DNA-binding protein</fullName>
    </submittedName>
</protein>
<accession>A0A4V3AM69</accession>
<dbReference type="OrthoDB" id="954305at2"/>
<evidence type="ECO:0000313" key="1">
    <source>
        <dbReference type="EMBL" id="TDK25789.1"/>
    </source>
</evidence>
<dbReference type="Proteomes" id="UP000295411">
    <property type="component" value="Unassembled WGS sequence"/>
</dbReference>